<feature type="compositionally biased region" description="Low complexity" evidence="5">
    <location>
        <begin position="50"/>
        <end position="81"/>
    </location>
</feature>
<dbReference type="GO" id="GO:0005783">
    <property type="term" value="C:endoplasmic reticulum"/>
    <property type="evidence" value="ECO:0007669"/>
    <property type="project" value="TreeGrafter"/>
</dbReference>
<dbReference type="GO" id="GO:0005794">
    <property type="term" value="C:Golgi apparatus"/>
    <property type="evidence" value="ECO:0007669"/>
    <property type="project" value="UniProtKB-SubCell"/>
</dbReference>
<feature type="region of interest" description="Disordered" evidence="5">
    <location>
        <begin position="606"/>
        <end position="648"/>
    </location>
</feature>
<feature type="compositionally biased region" description="Low complexity" evidence="5">
    <location>
        <begin position="89"/>
        <end position="110"/>
    </location>
</feature>
<feature type="compositionally biased region" description="Basic and acidic residues" evidence="5">
    <location>
        <begin position="268"/>
        <end position="291"/>
    </location>
</feature>
<feature type="compositionally biased region" description="Low complexity" evidence="5">
    <location>
        <begin position="129"/>
        <end position="155"/>
    </location>
</feature>
<comment type="caution">
    <text evidence="7">The sequence shown here is derived from an EMBL/GenBank/DDBJ whole genome shotgun (WGS) entry which is preliminary data.</text>
</comment>
<evidence type="ECO:0000256" key="3">
    <source>
        <dbReference type="ARBA" id="ARBA00023054"/>
    </source>
</evidence>
<dbReference type="InterPro" id="IPR022091">
    <property type="entry name" value="TMF_TATA-bd"/>
</dbReference>
<dbReference type="InterPro" id="IPR022092">
    <property type="entry name" value="TMF_DNA-bd"/>
</dbReference>
<gene>
    <name evidence="7" type="ORF">AK830_g6572</name>
</gene>
<feature type="compositionally biased region" description="Low complexity" evidence="5">
    <location>
        <begin position="770"/>
        <end position="783"/>
    </location>
</feature>
<dbReference type="InterPro" id="IPR052602">
    <property type="entry name" value="Growth_transcription_reg"/>
</dbReference>
<dbReference type="Pfam" id="PF12329">
    <property type="entry name" value="TMF_DNA_bd"/>
    <property type="match status" value="1"/>
</dbReference>
<feature type="compositionally biased region" description="Basic and acidic residues" evidence="5">
    <location>
        <begin position="156"/>
        <end position="166"/>
    </location>
</feature>
<feature type="compositionally biased region" description="Basic and acidic residues" evidence="5">
    <location>
        <begin position="228"/>
        <end position="246"/>
    </location>
</feature>
<feature type="region of interest" description="Disordered" evidence="5">
    <location>
        <begin position="425"/>
        <end position="444"/>
    </location>
</feature>
<reference evidence="7 8" key="1">
    <citation type="submission" date="2015-09" db="EMBL/GenBank/DDBJ databases">
        <title>Draft genome of a European isolate of the apple canker pathogen Neonectria ditissima.</title>
        <authorList>
            <person name="Gomez-Cortecero A."/>
            <person name="Harrison R.J."/>
            <person name="Armitage A.D."/>
        </authorList>
    </citation>
    <scope>NUCLEOTIDE SEQUENCE [LARGE SCALE GENOMIC DNA]</scope>
    <source>
        <strain evidence="7 8">R09/05</strain>
    </source>
</reference>
<keyword evidence="3 4" id="KW-0175">Coiled coil</keyword>
<feature type="region of interest" description="Disordered" evidence="5">
    <location>
        <begin position="709"/>
        <end position="813"/>
    </location>
</feature>
<dbReference type="EMBL" id="LKCW01000093">
    <property type="protein sequence ID" value="KPM40013.1"/>
    <property type="molecule type" value="Genomic_DNA"/>
</dbReference>
<feature type="compositionally biased region" description="Basic and acidic residues" evidence="5">
    <location>
        <begin position="111"/>
        <end position="125"/>
    </location>
</feature>
<proteinExistence type="predicted"/>
<feature type="region of interest" description="Disordered" evidence="5">
    <location>
        <begin position="342"/>
        <end position="366"/>
    </location>
</feature>
<feature type="compositionally biased region" description="Basic and acidic residues" evidence="5">
    <location>
        <begin position="608"/>
        <end position="639"/>
    </location>
</feature>
<evidence type="ECO:0000256" key="4">
    <source>
        <dbReference type="SAM" id="Coils"/>
    </source>
</evidence>
<comment type="subcellular location">
    <subcellularLocation>
        <location evidence="1">Golgi apparatus</location>
    </subcellularLocation>
</comment>
<dbReference type="OrthoDB" id="74178at2759"/>
<dbReference type="Proteomes" id="UP000050424">
    <property type="component" value="Unassembled WGS sequence"/>
</dbReference>
<accession>A0A0P7BI95</accession>
<dbReference type="STRING" id="78410.A0A0P7BI95"/>
<feature type="region of interest" description="Disordered" evidence="5">
    <location>
        <begin position="27"/>
        <end position="317"/>
    </location>
</feature>
<feature type="coiled-coil region" evidence="4">
    <location>
        <begin position="838"/>
        <end position="938"/>
    </location>
</feature>
<keyword evidence="2" id="KW-0333">Golgi apparatus</keyword>
<organism evidence="7 8">
    <name type="scientific">Neonectria ditissima</name>
    <dbReference type="NCBI Taxonomy" id="78410"/>
    <lineage>
        <taxon>Eukaryota</taxon>
        <taxon>Fungi</taxon>
        <taxon>Dikarya</taxon>
        <taxon>Ascomycota</taxon>
        <taxon>Pezizomycotina</taxon>
        <taxon>Sordariomycetes</taxon>
        <taxon>Hypocreomycetidae</taxon>
        <taxon>Hypocreales</taxon>
        <taxon>Nectriaceae</taxon>
        <taxon>Neonectria</taxon>
    </lineage>
</organism>
<dbReference type="PANTHER" id="PTHR46515:SF1">
    <property type="entry name" value="TATA ELEMENT MODULATORY FACTOR"/>
    <property type="match status" value="1"/>
</dbReference>
<dbReference type="PANTHER" id="PTHR46515">
    <property type="entry name" value="TATA ELEMENT MODULATORY FACTOR TMF1"/>
    <property type="match status" value="1"/>
</dbReference>
<feature type="compositionally biased region" description="Basic and acidic residues" evidence="5">
    <location>
        <begin position="197"/>
        <end position="215"/>
    </location>
</feature>
<feature type="region of interest" description="Disordered" evidence="5">
    <location>
        <begin position="453"/>
        <end position="480"/>
    </location>
</feature>
<name>A0A0P7BI95_9HYPO</name>
<feature type="compositionally biased region" description="Basic and acidic residues" evidence="5">
    <location>
        <begin position="432"/>
        <end position="442"/>
    </location>
</feature>
<evidence type="ECO:0000313" key="8">
    <source>
        <dbReference type="Proteomes" id="UP000050424"/>
    </source>
</evidence>
<evidence type="ECO:0000256" key="5">
    <source>
        <dbReference type="SAM" id="MobiDB-lite"/>
    </source>
</evidence>
<keyword evidence="8" id="KW-1185">Reference proteome</keyword>
<evidence type="ECO:0000259" key="6">
    <source>
        <dbReference type="Pfam" id="PF12325"/>
    </source>
</evidence>
<feature type="compositionally biased region" description="Basic and acidic residues" evidence="5">
    <location>
        <begin position="308"/>
        <end position="317"/>
    </location>
</feature>
<feature type="domain" description="TATA element modulatory factor 1 TATA binding" evidence="6">
    <location>
        <begin position="825"/>
        <end position="938"/>
    </location>
</feature>
<dbReference type="AlphaFoldDB" id="A0A0P7BI95"/>
<protein>
    <recommendedName>
        <fullName evidence="6">TATA element modulatory factor 1 TATA binding domain-containing protein</fullName>
    </recommendedName>
</protein>
<evidence type="ECO:0000256" key="2">
    <source>
        <dbReference type="ARBA" id="ARBA00023034"/>
    </source>
</evidence>
<sequence length="941" mass="103228">MAAPGKQASSRWGSFLSQAVAGVESRLDNMLTEGEEAERQRQQGLAKTGAASKASQPAQQAKPAAKPAPALTAATKAAPSSRANDRLQARLAKAVAARNAQAGGSSSPRSSVDHPSPRASIDHQESSLSTDNASATSSPAPSRSTTPAPDASASSKDAEKIVKQEPPKQSMMPEIAPKSTPEPPSIDSAPSSVVPKPEAKLEPKAESRPEVKLESQPKPLSEPTTQNQKHELQDTPKDDTGKRDDQIQDSSKLNAVQDDAKKGVTQKEGSKQDTPKGDTKKQEIREEEVEKPAQALAPPTGRPTEISHNGDIEAIKARQQEEIQEYVERIDALQAKLQYMSKNSADAARKTKANAPSGSTESKLAEKDEKIALLMEEGRKLSTSEQKFRTAIRKLRVQLADNEKQHDELKKSKEKAVAELEAMRNHLNSNEEQEKQNEEVRKVSTALQKEIDALKKDNAAKDAAYRRLEQESRTKAEHAELASAEALKKALAVEQARQKELEDTISSLRAENESLANKARLDVLERQEKLDRAVERSRNVEEELKLELRVAESKLEGMRAAAEEASSGSGGDSQIKLIRQIETLQSQYASASDNWQGIEASLLTKVSNLEKEKDEAQRRESEMRKKARDSASRCRRLEEELQDATPALSTAQQELETCREQLSALRIQSKTMETALEQARADLEKQQRSANREFAVEAERRQWADDVSGSLYRGQSRPDSPLLSVPRTFSSDLIGLPVPGRPSRRSPTPGSIPDSAADGMFFGRRLSNQPPLRTSTLSTLGSGLPPPPMSPFEQTESPRATSPPADRDDDLDSFAPRNVAQDMISVSTVGAGPSVQLVERMSAAIRRLEAEKVAAKEEMARVSGQRDEARTDMVGLMKDLEDAKSATARVTELETEVKNINSRYQTTLEMLGEKSELVEELRADVQDVKEMYRELVERTVT</sequence>
<evidence type="ECO:0000256" key="1">
    <source>
        <dbReference type="ARBA" id="ARBA00004555"/>
    </source>
</evidence>
<dbReference type="Pfam" id="PF12325">
    <property type="entry name" value="TMF_TATA_bd"/>
    <property type="match status" value="1"/>
</dbReference>
<evidence type="ECO:0000313" key="7">
    <source>
        <dbReference type="EMBL" id="KPM40013.1"/>
    </source>
</evidence>